<gene>
    <name evidence="3" type="ORF">HPBE_LOCUS20132</name>
</gene>
<protein>
    <submittedName>
        <fullName evidence="5">SEA domain-containing protein</fullName>
    </submittedName>
</protein>
<feature type="transmembrane region" description="Helical" evidence="2">
    <location>
        <begin position="349"/>
        <end position="369"/>
    </location>
</feature>
<feature type="region of interest" description="Disordered" evidence="1">
    <location>
        <begin position="17"/>
        <end position="37"/>
    </location>
</feature>
<feature type="transmembrane region" description="Helical" evidence="2">
    <location>
        <begin position="315"/>
        <end position="337"/>
    </location>
</feature>
<evidence type="ECO:0000313" key="4">
    <source>
        <dbReference type="Proteomes" id="UP000050761"/>
    </source>
</evidence>
<keyword evidence="2" id="KW-1133">Transmembrane helix</keyword>
<dbReference type="PANTHER" id="PTHR21523:SF37">
    <property type="entry name" value="MLT-TEN (MLT-10) RELATED"/>
    <property type="match status" value="1"/>
</dbReference>
<keyword evidence="2" id="KW-0472">Membrane</keyword>
<organism evidence="3">
    <name type="scientific">Heligmosomoides polygyrus</name>
    <name type="common">Parasitic roundworm</name>
    <dbReference type="NCBI Taxonomy" id="6339"/>
    <lineage>
        <taxon>Eukaryota</taxon>
        <taxon>Metazoa</taxon>
        <taxon>Ecdysozoa</taxon>
        <taxon>Nematoda</taxon>
        <taxon>Chromadorea</taxon>
        <taxon>Rhabditida</taxon>
        <taxon>Rhabditina</taxon>
        <taxon>Rhabditomorpha</taxon>
        <taxon>Strongyloidea</taxon>
        <taxon>Heligmosomidae</taxon>
        <taxon>Heligmosomoides</taxon>
    </lineage>
</organism>
<sequence>MVPILEDERFRRRRLRRRDGNGDGEGQESAKEDDVRREIVECPDRARTRRFCPSQTCDSGSAVTEYSFFPGVKLGMKIVGENTTDFDEKNLKLISPRFFSLLPDEHDHSVNLLSPSLLSLHNDGHGIEKDTSLSKITSEAFSGRESDAWLNFIIEASGLSDSLTMMKVTLAFRIWKKDDAMVGKDGQPLYFTKNNVSTLFGEEEKAKVELFERLQSTFTPEQVLAMNTTGYVQMNEQQLDMVYGEGSSFNDTELRNRLRNVSAERVNDAIEKTIRGLAAETIRFETQRRRQVVLSPIVLGSIILDPAGASEPLVLSPALLTPVILSPAIFGCVILSPWSFVPVVLGPRLMSPVVLSPILFSPVILSPLVMDPLVLCPGVGAPFILSPLVLSPFILSPVAISPLILSPFALTPFIGIPHTLSPLILSPFVLSPIVYSPPYISAFVLTPRALSPIIESEGQHFTSILSPSWLS</sequence>
<dbReference type="Proteomes" id="UP000050761">
    <property type="component" value="Unassembled WGS sequence"/>
</dbReference>
<evidence type="ECO:0000256" key="2">
    <source>
        <dbReference type="SAM" id="Phobius"/>
    </source>
</evidence>
<reference evidence="5" key="2">
    <citation type="submission" date="2019-09" db="UniProtKB">
        <authorList>
            <consortium name="WormBaseParasite"/>
        </authorList>
    </citation>
    <scope>IDENTIFICATION</scope>
</reference>
<dbReference type="PANTHER" id="PTHR21523">
    <property type="match status" value="1"/>
</dbReference>
<accession>A0A3P8AV38</accession>
<reference evidence="3 4" key="1">
    <citation type="submission" date="2018-11" db="EMBL/GenBank/DDBJ databases">
        <authorList>
            <consortium name="Pathogen Informatics"/>
        </authorList>
    </citation>
    <scope>NUCLEOTIDE SEQUENCE [LARGE SCALE GENOMIC DNA]</scope>
</reference>
<dbReference type="OrthoDB" id="5917548at2759"/>
<dbReference type="InterPro" id="IPR006954">
    <property type="entry name" value="Mlt-10-like"/>
</dbReference>
<evidence type="ECO:0000313" key="5">
    <source>
        <dbReference type="WBParaSite" id="HPBE_0002013301-mRNA-1"/>
    </source>
</evidence>
<dbReference type="Pfam" id="PF04870">
    <property type="entry name" value="Moulting_cycle"/>
    <property type="match status" value="1"/>
</dbReference>
<keyword evidence="2" id="KW-0812">Transmembrane</keyword>
<feature type="compositionally biased region" description="Basic and acidic residues" evidence="1">
    <location>
        <begin position="28"/>
        <end position="37"/>
    </location>
</feature>
<evidence type="ECO:0000313" key="3">
    <source>
        <dbReference type="EMBL" id="VDP18417.1"/>
    </source>
</evidence>
<dbReference type="WBParaSite" id="HPBE_0002013301-mRNA-1">
    <property type="protein sequence ID" value="HPBE_0002013301-mRNA-1"/>
    <property type="gene ID" value="HPBE_0002013301"/>
</dbReference>
<evidence type="ECO:0000256" key="1">
    <source>
        <dbReference type="SAM" id="MobiDB-lite"/>
    </source>
</evidence>
<feature type="transmembrane region" description="Helical" evidence="2">
    <location>
        <begin position="389"/>
        <end position="410"/>
    </location>
</feature>
<name>A0A3P8AV38_HELPZ</name>
<keyword evidence="4" id="KW-1185">Reference proteome</keyword>
<proteinExistence type="predicted"/>
<dbReference type="EMBL" id="UZAH01031887">
    <property type="protein sequence ID" value="VDP18417.1"/>
    <property type="molecule type" value="Genomic_DNA"/>
</dbReference>
<dbReference type="AlphaFoldDB" id="A0A3P8AV38"/>